<name>A0A7C5Q1L0_AQUAO</name>
<reference evidence="1" key="1">
    <citation type="journal article" date="2020" name="mSystems">
        <title>Genome- and Community-Level Interaction Insights into Carbon Utilization and Element Cycling Functions of Hydrothermarchaeota in Hydrothermal Sediment.</title>
        <authorList>
            <person name="Zhou Z."/>
            <person name="Liu Y."/>
            <person name="Xu W."/>
            <person name="Pan J."/>
            <person name="Luo Z.H."/>
            <person name="Li M."/>
        </authorList>
    </citation>
    <scope>NUCLEOTIDE SEQUENCE [LARGE SCALE GENOMIC DNA]</scope>
    <source>
        <strain evidence="1">HyVt-501</strain>
    </source>
</reference>
<dbReference type="InterPro" id="IPR014121">
    <property type="entry name" value="TraN_Ftype"/>
</dbReference>
<protein>
    <recommendedName>
        <fullName evidence="2">Conjugal transfer protein TraN</fullName>
    </recommendedName>
</protein>
<gene>
    <name evidence="1" type="ORF">ENJ61_00335</name>
</gene>
<accession>A0A7C5Q1L0</accession>
<dbReference type="AlphaFoldDB" id="A0A7C5Q1L0"/>
<dbReference type="Pfam" id="PF06986">
    <property type="entry name" value="F_T4SS_TraN"/>
    <property type="match status" value="1"/>
</dbReference>
<organism evidence="1">
    <name type="scientific">Aquifex aeolicus</name>
    <dbReference type="NCBI Taxonomy" id="63363"/>
    <lineage>
        <taxon>Bacteria</taxon>
        <taxon>Pseudomonadati</taxon>
        <taxon>Aquificota</taxon>
        <taxon>Aquificia</taxon>
        <taxon>Aquificales</taxon>
        <taxon>Aquificaceae</taxon>
        <taxon>Aquifex</taxon>
    </lineage>
</organism>
<dbReference type="EMBL" id="DRNB01000008">
    <property type="protein sequence ID" value="HHJ63333.1"/>
    <property type="molecule type" value="Genomic_DNA"/>
</dbReference>
<evidence type="ECO:0008006" key="2">
    <source>
        <dbReference type="Google" id="ProtNLM"/>
    </source>
</evidence>
<proteinExistence type="predicted"/>
<sequence length="436" mass="49100">MLKRAGVKLSLYSLLVLVFLWSCGPTGSGDAYRSEVYSAEDPQYRGGVEVSRDRKSVRIYGDIPCYGSYSRYAGQWISIQNGGTSEFTERCRNWWRTYTLEIRNGQLRIYYRTAGSSGIYGDWIPLCPQGGGVSRAEPYLVETNSGNSIRFCHFDQYQNRWVCGRWAAYVCPPECPSGYTYDSSLNLCTADPAYICPSGYTYNSSTEKCERAPNTNRSCPFNPNRPCIQEGSGYFCSPYDCYDAASTPPVNTDTRQGANDVPADGQVTEEGCVGTVYVFNGRDMRCRPPGTQTGFSNCCRKTTTWFGLGRCSEAERQLASLRSWGQLDGNCHYVGEYCAEEWFDVCVQKKRTYCCFSSPLARIIHEQGRPQLGIGWGTPQSPNCRGFTMQEFQKLDFSKIDFSEWVEEEVRKNIAPSIETNIQNVINQIPSQIQGQ</sequence>
<comment type="caution">
    <text evidence="1">The sequence shown here is derived from an EMBL/GenBank/DDBJ whole genome shotgun (WGS) entry which is preliminary data.</text>
</comment>
<evidence type="ECO:0000313" key="1">
    <source>
        <dbReference type="EMBL" id="HHJ63333.1"/>
    </source>
</evidence>
<dbReference type="Proteomes" id="UP000885792">
    <property type="component" value="Unassembled WGS sequence"/>
</dbReference>